<feature type="transmembrane region" description="Helical" evidence="1">
    <location>
        <begin position="44"/>
        <end position="68"/>
    </location>
</feature>
<keyword evidence="4" id="KW-1185">Reference proteome</keyword>
<dbReference type="RefSeq" id="WP_090625865.1">
    <property type="nucleotide sequence ID" value="NZ_FOQO01000003.1"/>
</dbReference>
<dbReference type="Pfam" id="PF06713">
    <property type="entry name" value="bPH_4"/>
    <property type="match status" value="1"/>
</dbReference>
<organism evidence="3 4">
    <name type="scientific">Parapedobacter indicus</name>
    <dbReference type="NCBI Taxonomy" id="1477437"/>
    <lineage>
        <taxon>Bacteria</taxon>
        <taxon>Pseudomonadati</taxon>
        <taxon>Bacteroidota</taxon>
        <taxon>Sphingobacteriia</taxon>
        <taxon>Sphingobacteriales</taxon>
        <taxon>Sphingobacteriaceae</taxon>
        <taxon>Parapedobacter</taxon>
    </lineage>
</organism>
<sequence>MKKYKAKIDPILFIPIVGIMLGTTLLTILLPLNEPDLTAKLTGLGFALLMLLLTAFCIHFFLATYYVVDRGVLIIHAGVLYKQKKIFLASIRKIEKTRNPISAPAPSLDRLEIFYNKFDSVVISPKDKPGFISDLIQLNPEIEVV</sequence>
<keyword evidence="1" id="KW-0812">Transmembrane</keyword>
<feature type="domain" description="Uncharacterized protein YyaB-like PH" evidence="2">
    <location>
        <begin position="64"/>
        <end position="137"/>
    </location>
</feature>
<dbReference type="InterPro" id="IPR009589">
    <property type="entry name" value="PH_YyaB-like"/>
</dbReference>
<accession>A0A1I3GP33</accession>
<evidence type="ECO:0000256" key="1">
    <source>
        <dbReference type="SAM" id="Phobius"/>
    </source>
</evidence>
<feature type="transmembrane region" description="Helical" evidence="1">
    <location>
        <begin position="12"/>
        <end position="32"/>
    </location>
</feature>
<dbReference type="GO" id="GO:0030153">
    <property type="term" value="P:bacteriocin immunity"/>
    <property type="evidence" value="ECO:0007669"/>
    <property type="project" value="InterPro"/>
</dbReference>
<dbReference type="OrthoDB" id="1261156at2"/>
<protein>
    <submittedName>
        <fullName evidence="3">PH domain-containing protein</fullName>
    </submittedName>
</protein>
<dbReference type="Proteomes" id="UP000198670">
    <property type="component" value="Unassembled WGS sequence"/>
</dbReference>
<dbReference type="AlphaFoldDB" id="A0A1I3GP33"/>
<name>A0A1I3GP33_9SPHI</name>
<reference evidence="3 4" key="1">
    <citation type="submission" date="2016-10" db="EMBL/GenBank/DDBJ databases">
        <authorList>
            <person name="de Groot N.N."/>
        </authorList>
    </citation>
    <scope>NUCLEOTIDE SEQUENCE [LARGE SCALE GENOMIC DNA]</scope>
    <source>
        <strain evidence="3 4">RK1</strain>
    </source>
</reference>
<gene>
    <name evidence="3" type="ORF">SAMN05444682_10354</name>
</gene>
<proteinExistence type="predicted"/>
<dbReference type="STRING" id="1477437.SAMN05444682_10354"/>
<evidence type="ECO:0000313" key="4">
    <source>
        <dbReference type="Proteomes" id="UP000198670"/>
    </source>
</evidence>
<evidence type="ECO:0000259" key="2">
    <source>
        <dbReference type="Pfam" id="PF06713"/>
    </source>
</evidence>
<keyword evidence="1" id="KW-0472">Membrane</keyword>
<keyword evidence="1" id="KW-1133">Transmembrane helix</keyword>
<evidence type="ECO:0000313" key="3">
    <source>
        <dbReference type="EMBL" id="SFI25210.1"/>
    </source>
</evidence>
<dbReference type="EMBL" id="FOQO01000003">
    <property type="protein sequence ID" value="SFI25210.1"/>
    <property type="molecule type" value="Genomic_DNA"/>
</dbReference>